<dbReference type="Proteomes" id="UP000588098">
    <property type="component" value="Unassembled WGS sequence"/>
</dbReference>
<proteinExistence type="predicted"/>
<dbReference type="AlphaFoldDB" id="A0A7W9QH02"/>
<name>A0A7W9QH02_9ACTN</name>
<evidence type="ECO:0000313" key="3">
    <source>
        <dbReference type="Proteomes" id="UP000588098"/>
    </source>
</evidence>
<keyword evidence="3" id="KW-1185">Reference proteome</keyword>
<gene>
    <name evidence="2" type="ORF">FHS42_006617</name>
</gene>
<sequence length="35" mass="4011">MKTLPNNSCSQRPAHRLIQKTRRRRTGEFAAVTNA</sequence>
<comment type="caution">
    <text evidence="2">The sequence shown here is derived from an EMBL/GenBank/DDBJ whole genome shotgun (WGS) entry which is preliminary data.</text>
</comment>
<organism evidence="2 3">
    <name type="scientific">Streptomyces zagrosensis</name>
    <dbReference type="NCBI Taxonomy" id="1042984"/>
    <lineage>
        <taxon>Bacteria</taxon>
        <taxon>Bacillati</taxon>
        <taxon>Actinomycetota</taxon>
        <taxon>Actinomycetes</taxon>
        <taxon>Kitasatosporales</taxon>
        <taxon>Streptomycetaceae</taxon>
        <taxon>Streptomyces</taxon>
    </lineage>
</organism>
<feature type="region of interest" description="Disordered" evidence="1">
    <location>
        <begin position="1"/>
        <end position="35"/>
    </location>
</feature>
<accession>A0A7W9QH02</accession>
<dbReference type="EMBL" id="JACHJL010000024">
    <property type="protein sequence ID" value="MBB5939523.1"/>
    <property type="molecule type" value="Genomic_DNA"/>
</dbReference>
<evidence type="ECO:0000313" key="2">
    <source>
        <dbReference type="EMBL" id="MBB5939523.1"/>
    </source>
</evidence>
<protein>
    <submittedName>
        <fullName evidence="2">Uncharacterized protein</fullName>
    </submittedName>
</protein>
<feature type="compositionally biased region" description="Polar residues" evidence="1">
    <location>
        <begin position="1"/>
        <end position="11"/>
    </location>
</feature>
<evidence type="ECO:0000256" key="1">
    <source>
        <dbReference type="SAM" id="MobiDB-lite"/>
    </source>
</evidence>
<feature type="compositionally biased region" description="Basic residues" evidence="1">
    <location>
        <begin position="13"/>
        <end position="25"/>
    </location>
</feature>
<reference evidence="2 3" key="1">
    <citation type="submission" date="2020-08" db="EMBL/GenBank/DDBJ databases">
        <title>Genomic Encyclopedia of Type Strains, Phase III (KMG-III): the genomes of soil and plant-associated and newly described type strains.</title>
        <authorList>
            <person name="Whitman W."/>
        </authorList>
    </citation>
    <scope>NUCLEOTIDE SEQUENCE [LARGE SCALE GENOMIC DNA]</scope>
    <source>
        <strain evidence="2 3">CECT 8305</strain>
    </source>
</reference>